<keyword evidence="2" id="KW-1185">Reference proteome</keyword>
<evidence type="ECO:0000313" key="2">
    <source>
        <dbReference type="Proteomes" id="UP000179797"/>
    </source>
</evidence>
<protein>
    <submittedName>
        <fullName evidence="1">Uncharacterized protein</fullName>
    </submittedName>
</protein>
<proteinExistence type="predicted"/>
<reference evidence="1 2" key="1">
    <citation type="journal article" date="2012" name="Int. J. Syst. Evol. Microbiol.">
        <title>Flammeovirga pacifica sp. nov., isolated from deep-sea sediment.</title>
        <authorList>
            <person name="Xu H."/>
            <person name="Fu Y."/>
            <person name="Yang N."/>
            <person name="Ding Z."/>
            <person name="Lai Q."/>
            <person name="Zeng R."/>
        </authorList>
    </citation>
    <scope>NUCLEOTIDE SEQUENCE [LARGE SCALE GENOMIC DNA]</scope>
    <source>
        <strain evidence="2">DSM 24597 / LMG 26175 / WPAGA1</strain>
    </source>
</reference>
<dbReference type="RefSeq" id="WP_044224017.1">
    <property type="nucleotide sequence ID" value="NZ_JRYR02000001.1"/>
</dbReference>
<evidence type="ECO:0000313" key="1">
    <source>
        <dbReference type="EMBL" id="OHX67059.1"/>
    </source>
</evidence>
<sequence>MKNKHISFSIITILFLMLFTTPYNGCVLGNNEEDDKVTNSEEEPSEKFNYTNRKSISFPDSISDAVIHYGNQMVSFNFNKTYFIPGAGFCKSDYKNTETFNYELMSSLKELLREDFVTVESSKKNIPLLPLRTGLSGRWAILNGYEPVDYQKHGNIKRTIEDIEGDLGTSSTEKINVIGSSYGSVVAANTVISLIERENNIDEIGVLVLSASMIDPSSKLGLKLSELHQSGKIETLYYHSTPKDNITACSGTSKKEARMGFKKVVFKTSPSIMNLKKHAHNIASRTPQRAHDLLDVIIQNSEVLWVKSFKKGN</sequence>
<accession>A0A1S1Z1B3</accession>
<comment type="caution">
    <text evidence="1">The sequence shown here is derived from an EMBL/GenBank/DDBJ whole genome shotgun (WGS) entry which is preliminary data.</text>
</comment>
<name>A0A1S1Z1B3_FLAPC</name>
<organism evidence="1 2">
    <name type="scientific">Flammeovirga pacifica</name>
    <dbReference type="NCBI Taxonomy" id="915059"/>
    <lineage>
        <taxon>Bacteria</taxon>
        <taxon>Pseudomonadati</taxon>
        <taxon>Bacteroidota</taxon>
        <taxon>Cytophagia</taxon>
        <taxon>Cytophagales</taxon>
        <taxon>Flammeovirgaceae</taxon>
        <taxon>Flammeovirga</taxon>
    </lineage>
</organism>
<gene>
    <name evidence="1" type="ORF">NH26_12235</name>
</gene>
<dbReference type="EMBL" id="JRYR02000001">
    <property type="protein sequence ID" value="OHX67059.1"/>
    <property type="molecule type" value="Genomic_DNA"/>
</dbReference>
<dbReference type="AlphaFoldDB" id="A0A1S1Z1B3"/>
<dbReference type="Proteomes" id="UP000179797">
    <property type="component" value="Unassembled WGS sequence"/>
</dbReference>